<evidence type="ECO:0000313" key="9">
    <source>
        <dbReference type="EMBL" id="CAJ0863187.1"/>
    </source>
</evidence>
<dbReference type="PANTHER" id="PTHR30255:SF2">
    <property type="entry name" value="SINGLE-STRANDED-DNA-SPECIFIC EXONUCLEASE RECJ"/>
    <property type="match status" value="1"/>
</dbReference>
<dbReference type="Pfam" id="PF02272">
    <property type="entry name" value="DHHA1"/>
    <property type="match status" value="1"/>
</dbReference>
<evidence type="ECO:0000256" key="1">
    <source>
        <dbReference type="ARBA" id="ARBA00005915"/>
    </source>
</evidence>
<dbReference type="GO" id="GO:0003676">
    <property type="term" value="F:nucleic acid binding"/>
    <property type="evidence" value="ECO:0007669"/>
    <property type="project" value="InterPro"/>
</dbReference>
<evidence type="ECO:0000259" key="6">
    <source>
        <dbReference type="Pfam" id="PF01368"/>
    </source>
</evidence>
<dbReference type="AlphaFoldDB" id="A0AA48LYP8"/>
<reference evidence="9" key="1">
    <citation type="submission" date="2023-07" db="EMBL/GenBank/DDBJ databases">
        <authorList>
            <person name="Pelsma A.J. K."/>
        </authorList>
    </citation>
    <scope>NUCLEOTIDE SEQUENCE</scope>
</reference>
<feature type="domain" description="DDH" evidence="6">
    <location>
        <begin position="99"/>
        <end position="232"/>
    </location>
</feature>
<feature type="domain" description="RecJ OB" evidence="8">
    <location>
        <begin position="486"/>
        <end position="595"/>
    </location>
</feature>
<evidence type="ECO:0000256" key="3">
    <source>
        <dbReference type="ARBA" id="ARBA00022722"/>
    </source>
</evidence>
<keyword evidence="4 9" id="KW-0378">Hydrolase</keyword>
<proteinExistence type="inferred from homology"/>
<dbReference type="SUPFAM" id="SSF64182">
    <property type="entry name" value="DHH phosphoesterases"/>
    <property type="match status" value="1"/>
</dbReference>
<gene>
    <name evidence="9" type="primary">recJ</name>
    <name evidence="9" type="ORF">AMST5_01558</name>
</gene>
<keyword evidence="5 9" id="KW-0269">Exonuclease</keyword>
<dbReference type="PANTHER" id="PTHR30255">
    <property type="entry name" value="SINGLE-STRANDED-DNA-SPECIFIC EXONUCLEASE RECJ"/>
    <property type="match status" value="1"/>
</dbReference>
<dbReference type="InterPro" id="IPR051673">
    <property type="entry name" value="SSDNA_exonuclease_RecJ"/>
</dbReference>
<dbReference type="Gene3D" id="3.90.1640.30">
    <property type="match status" value="1"/>
</dbReference>
<dbReference type="Pfam" id="PF01368">
    <property type="entry name" value="DHH"/>
    <property type="match status" value="1"/>
</dbReference>
<dbReference type="InterPro" id="IPR041122">
    <property type="entry name" value="RecJ_OB"/>
</dbReference>
<evidence type="ECO:0000256" key="2">
    <source>
        <dbReference type="ARBA" id="ARBA00019841"/>
    </source>
</evidence>
<dbReference type="InterPro" id="IPR001667">
    <property type="entry name" value="DDH_dom"/>
</dbReference>
<sequence>MSDSLAPPRAFLGVENSILGRPWRARLDASGEATALALTQAHGLDDLLARILAGRGVGVGEAARYLDPTIRDLMPDPSALTAMDEAVARMARAIETGEQIAIFGDYDVDGACSSALLIDYWRAAGAPEPLLHIPDRIFEGYGPNSEAIRALAGKGATLLITVDCGTVSHEPFAVARDLGLDVIVLDHHQAPEALPPAIVVNPNRQDDLSGQGGLCAAGVVFLALAGLSRLLREKGFWGEGRPAPDLLAELDLVALATVADVAPLRGLNRAFVAKGLSIMRNRARPGLAALMDAARMDGPPRAWHLGFALGPRINAGGRIGDAGLGAKLLTLSDTIEAARIARQLDQLNSDRQAIEKQAVEEAVARAELLFTRTNRLSCIVVEDEEWHPGIVGLIAARLKERFNLPSFAIAFNGETGSGSGRSLSGVDLGKVVRRCVDEGLAIKGGGHAMAAGVTLAREKIADFTAFLNDTLAESVEKVRAADALVIDATLSARGVTLDLLRRVEKAGPFGQGNPEPVFALPEQRLTDAMVVGEHHIRARLRAGDGASVEAIAFRCVGSPLGDALLRGRGDLFHVAARLSANSFRGVERVETRLVDLAPVQ</sequence>
<evidence type="ECO:0000259" key="7">
    <source>
        <dbReference type="Pfam" id="PF02272"/>
    </source>
</evidence>
<evidence type="ECO:0000256" key="4">
    <source>
        <dbReference type="ARBA" id="ARBA00022801"/>
    </source>
</evidence>
<evidence type="ECO:0000256" key="5">
    <source>
        <dbReference type="ARBA" id="ARBA00022839"/>
    </source>
</evidence>
<name>A0AA48LYP8_9ZZZZ</name>
<dbReference type="GO" id="GO:0006281">
    <property type="term" value="P:DNA repair"/>
    <property type="evidence" value="ECO:0007669"/>
    <property type="project" value="InterPro"/>
</dbReference>
<keyword evidence="3" id="KW-0540">Nuclease</keyword>
<dbReference type="EMBL" id="OY288114">
    <property type="protein sequence ID" value="CAJ0863187.1"/>
    <property type="molecule type" value="Genomic_DNA"/>
</dbReference>
<dbReference type="Pfam" id="PF17768">
    <property type="entry name" value="RecJ_OB"/>
    <property type="match status" value="1"/>
</dbReference>
<dbReference type="GO" id="GO:0008409">
    <property type="term" value="F:5'-3' exonuclease activity"/>
    <property type="evidence" value="ECO:0007669"/>
    <property type="project" value="InterPro"/>
</dbReference>
<accession>A0AA48LYP8</accession>
<evidence type="ECO:0000259" key="8">
    <source>
        <dbReference type="Pfam" id="PF17768"/>
    </source>
</evidence>
<dbReference type="InterPro" id="IPR038763">
    <property type="entry name" value="DHH_sf"/>
</dbReference>
<dbReference type="InterPro" id="IPR004610">
    <property type="entry name" value="RecJ"/>
</dbReference>
<organism evidence="9">
    <name type="scientific">freshwater sediment metagenome</name>
    <dbReference type="NCBI Taxonomy" id="556182"/>
    <lineage>
        <taxon>unclassified sequences</taxon>
        <taxon>metagenomes</taxon>
        <taxon>ecological metagenomes</taxon>
    </lineage>
</organism>
<dbReference type="Gene3D" id="3.10.310.30">
    <property type="match status" value="1"/>
</dbReference>
<protein>
    <recommendedName>
        <fullName evidence="2">Single-stranded-DNA-specific exonuclease RecJ</fullName>
    </recommendedName>
</protein>
<feature type="domain" description="DHHA1" evidence="7">
    <location>
        <begin position="378"/>
        <end position="472"/>
    </location>
</feature>
<dbReference type="NCBIfam" id="TIGR00644">
    <property type="entry name" value="recJ"/>
    <property type="match status" value="1"/>
</dbReference>
<dbReference type="InterPro" id="IPR003156">
    <property type="entry name" value="DHHA1_dom"/>
</dbReference>
<dbReference type="GO" id="GO:0006310">
    <property type="term" value="P:DNA recombination"/>
    <property type="evidence" value="ECO:0007669"/>
    <property type="project" value="InterPro"/>
</dbReference>
<comment type="similarity">
    <text evidence="1">Belongs to the RecJ family.</text>
</comment>